<dbReference type="RefSeq" id="WP_188789034.1">
    <property type="nucleotide sequence ID" value="NZ_BMJV01000001.1"/>
</dbReference>
<protein>
    <recommendedName>
        <fullName evidence="2">DUF883 domain-containing protein</fullName>
    </recommendedName>
</protein>
<dbReference type="InterPro" id="IPR043605">
    <property type="entry name" value="DUF883_C"/>
</dbReference>
<accession>A0A8J2ZHS9</accession>
<evidence type="ECO:0000259" key="2">
    <source>
        <dbReference type="Pfam" id="PF19029"/>
    </source>
</evidence>
<feature type="domain" description="DUF883" evidence="2">
    <location>
        <begin position="90"/>
        <end position="115"/>
    </location>
</feature>
<organism evidence="3 4">
    <name type="scientific">Salipiger pallidus</name>
    <dbReference type="NCBI Taxonomy" id="1775170"/>
    <lineage>
        <taxon>Bacteria</taxon>
        <taxon>Pseudomonadati</taxon>
        <taxon>Pseudomonadota</taxon>
        <taxon>Alphaproteobacteria</taxon>
        <taxon>Rhodobacterales</taxon>
        <taxon>Roseobacteraceae</taxon>
        <taxon>Salipiger</taxon>
    </lineage>
</organism>
<comment type="caution">
    <text evidence="3">The sequence shown here is derived from an EMBL/GenBank/DDBJ whole genome shotgun (WGS) entry which is preliminary data.</text>
</comment>
<reference evidence="3" key="2">
    <citation type="submission" date="2020-09" db="EMBL/GenBank/DDBJ databases">
        <authorList>
            <person name="Sun Q."/>
            <person name="Zhou Y."/>
        </authorList>
    </citation>
    <scope>NUCLEOTIDE SEQUENCE</scope>
    <source>
        <strain evidence="3">CGMCC 1.15762</strain>
    </source>
</reference>
<feature type="region of interest" description="Disordered" evidence="1">
    <location>
        <begin position="1"/>
        <end position="24"/>
    </location>
</feature>
<sequence>MAQTTPSGLADSKPTSTNSDTESLNDQIKNLREDLSSLAELVGEIGSRRGKEAKARFEAKAGETRAKGEDMLHEAGRRYADYEDQAIDQIRSNPFQAVGIAAAAGFLLGYLNSRR</sequence>
<evidence type="ECO:0000313" key="3">
    <source>
        <dbReference type="EMBL" id="GGG64904.1"/>
    </source>
</evidence>
<dbReference type="Proteomes" id="UP000617145">
    <property type="component" value="Unassembled WGS sequence"/>
</dbReference>
<evidence type="ECO:0000313" key="4">
    <source>
        <dbReference type="Proteomes" id="UP000617145"/>
    </source>
</evidence>
<dbReference type="Pfam" id="PF19029">
    <property type="entry name" value="DUF883_C"/>
    <property type="match status" value="1"/>
</dbReference>
<dbReference type="EMBL" id="BMJV01000001">
    <property type="protein sequence ID" value="GGG64904.1"/>
    <property type="molecule type" value="Genomic_DNA"/>
</dbReference>
<dbReference type="AlphaFoldDB" id="A0A8J2ZHS9"/>
<proteinExistence type="predicted"/>
<keyword evidence="4" id="KW-1185">Reference proteome</keyword>
<reference evidence="3" key="1">
    <citation type="journal article" date="2014" name="Int. J. Syst. Evol. Microbiol.">
        <title>Complete genome sequence of Corynebacterium casei LMG S-19264T (=DSM 44701T), isolated from a smear-ripened cheese.</title>
        <authorList>
            <consortium name="US DOE Joint Genome Institute (JGI-PGF)"/>
            <person name="Walter F."/>
            <person name="Albersmeier A."/>
            <person name="Kalinowski J."/>
            <person name="Ruckert C."/>
        </authorList>
    </citation>
    <scope>NUCLEOTIDE SEQUENCE</scope>
    <source>
        <strain evidence="3">CGMCC 1.15762</strain>
    </source>
</reference>
<evidence type="ECO:0000256" key="1">
    <source>
        <dbReference type="SAM" id="MobiDB-lite"/>
    </source>
</evidence>
<name>A0A8J2ZHS9_9RHOB</name>
<gene>
    <name evidence="3" type="ORF">GCM10011415_09530</name>
</gene>